<accession>A0A4C1T6F9</accession>
<evidence type="ECO:0000313" key="1">
    <source>
        <dbReference type="EMBL" id="GBP10099.1"/>
    </source>
</evidence>
<comment type="caution">
    <text evidence="1">The sequence shown here is derived from an EMBL/GenBank/DDBJ whole genome shotgun (WGS) entry which is preliminary data.</text>
</comment>
<organism evidence="1 2">
    <name type="scientific">Eumeta variegata</name>
    <name type="common">Bagworm moth</name>
    <name type="synonym">Eumeta japonica</name>
    <dbReference type="NCBI Taxonomy" id="151549"/>
    <lineage>
        <taxon>Eukaryota</taxon>
        <taxon>Metazoa</taxon>
        <taxon>Ecdysozoa</taxon>
        <taxon>Arthropoda</taxon>
        <taxon>Hexapoda</taxon>
        <taxon>Insecta</taxon>
        <taxon>Pterygota</taxon>
        <taxon>Neoptera</taxon>
        <taxon>Endopterygota</taxon>
        <taxon>Lepidoptera</taxon>
        <taxon>Glossata</taxon>
        <taxon>Ditrysia</taxon>
        <taxon>Tineoidea</taxon>
        <taxon>Psychidae</taxon>
        <taxon>Oiketicinae</taxon>
        <taxon>Eumeta</taxon>
    </lineage>
</organism>
<name>A0A4C1T6F9_EUMVA</name>
<gene>
    <name evidence="1" type="ORF">EVAR_77524_1</name>
</gene>
<dbReference type="EMBL" id="BGZK01000039">
    <property type="protein sequence ID" value="GBP10099.1"/>
    <property type="molecule type" value="Genomic_DNA"/>
</dbReference>
<evidence type="ECO:0000313" key="2">
    <source>
        <dbReference type="Proteomes" id="UP000299102"/>
    </source>
</evidence>
<sequence>MVTAPASSAGLAGQLIHLVMRIRHQPSAKRRSLIYRTTKILNSIADDIVTFLCYKRGDRSANEKPVKTKRQTSRVTSRVWTTWSPGAANAKRNTGSYVSLLPSLRYERLPVRPSGAPRRRRTFEINSCKHMAPSSYRTLRRMARLCHGLASDKVLVKYFLWKTEKYYSTTEKKRSADKNVIAENTTVTCNLNQTNIKNANEQAVTSCSDVVWCCSVGDYCLLIHQIKLALLSTGRGCSAAALGRSILALSRLKGRKAALILVRLHKWRTFRRFTLYLLKLKYILCVVFRSANECAIHRTAGGHRRTLGSAEESPLSCRPFRKNMTAGEWATGTLAH</sequence>
<keyword evidence="2" id="KW-1185">Reference proteome</keyword>
<protein>
    <submittedName>
        <fullName evidence="1">Uncharacterized protein</fullName>
    </submittedName>
</protein>
<proteinExistence type="predicted"/>
<dbReference type="Proteomes" id="UP000299102">
    <property type="component" value="Unassembled WGS sequence"/>
</dbReference>
<reference evidence="1 2" key="1">
    <citation type="journal article" date="2019" name="Commun. Biol.">
        <title>The bagworm genome reveals a unique fibroin gene that provides high tensile strength.</title>
        <authorList>
            <person name="Kono N."/>
            <person name="Nakamura H."/>
            <person name="Ohtoshi R."/>
            <person name="Tomita M."/>
            <person name="Numata K."/>
            <person name="Arakawa K."/>
        </authorList>
    </citation>
    <scope>NUCLEOTIDE SEQUENCE [LARGE SCALE GENOMIC DNA]</scope>
</reference>
<dbReference type="AlphaFoldDB" id="A0A4C1T6F9"/>